<dbReference type="CDD" id="cd04182">
    <property type="entry name" value="GT_2_like_f"/>
    <property type="match status" value="1"/>
</dbReference>
<dbReference type="Proteomes" id="UP001149821">
    <property type="component" value="Unassembled WGS sequence"/>
</dbReference>
<dbReference type="EMBL" id="JAJUBB010000001">
    <property type="protein sequence ID" value="MDD1779573.1"/>
    <property type="molecule type" value="Genomic_DNA"/>
</dbReference>
<dbReference type="Pfam" id="PF12804">
    <property type="entry name" value="NTP_transf_3"/>
    <property type="match status" value="1"/>
</dbReference>
<sequence>MTKLAAVILAAGAASRFGSCKSLAPINDQPLIAFPLNALSEVDVDTYIYTGRWHDAIQQKCLEDNWNTSIVFAPCWEKGIGDVIAFATAQLENDYDAILFMLADQPAVSGDSIALLLKVFDEHVCDAVCCQYRDTVGVPAIAGKTMFAELKRLHGDSGAKHLLNDGMHLVHIVDINQCYIDIDTQEDLENYTHYLNNMSSLW</sequence>
<reference evidence="3" key="1">
    <citation type="submission" date="2021-12" db="EMBL/GenBank/DDBJ databases">
        <title>Enterovibrio ZSDZ35 sp. nov. and Enterovibrio ZSDZ42 sp. nov., isolated from coastal seawater in Qingdao.</title>
        <authorList>
            <person name="Zhang P."/>
        </authorList>
    </citation>
    <scope>NUCLEOTIDE SEQUENCE</scope>
    <source>
        <strain evidence="3">ZSDZ35</strain>
    </source>
</reference>
<feature type="domain" description="MobA-like NTP transferase" evidence="2">
    <location>
        <begin position="6"/>
        <end position="164"/>
    </location>
</feature>
<protein>
    <submittedName>
        <fullName evidence="3">Nucleotidyltransferase family protein</fullName>
    </submittedName>
</protein>
<dbReference type="InterPro" id="IPR025877">
    <property type="entry name" value="MobA-like_NTP_Trfase"/>
</dbReference>
<comment type="caution">
    <text evidence="3">The sequence shown here is derived from an EMBL/GenBank/DDBJ whole genome shotgun (WGS) entry which is preliminary data.</text>
</comment>
<dbReference type="PANTHER" id="PTHR43777">
    <property type="entry name" value="MOLYBDENUM COFACTOR CYTIDYLYLTRANSFERASE"/>
    <property type="match status" value="1"/>
</dbReference>
<dbReference type="PANTHER" id="PTHR43777:SF1">
    <property type="entry name" value="MOLYBDENUM COFACTOR CYTIDYLYLTRANSFERASE"/>
    <property type="match status" value="1"/>
</dbReference>
<keyword evidence="1" id="KW-0460">Magnesium</keyword>
<keyword evidence="4" id="KW-1185">Reference proteome</keyword>
<accession>A0ABT5QF34</accession>
<gene>
    <name evidence="3" type="ORF">LRP49_00065</name>
</gene>
<proteinExistence type="predicted"/>
<name>A0ABT5QF34_9GAMM</name>
<evidence type="ECO:0000313" key="3">
    <source>
        <dbReference type="EMBL" id="MDD1779573.1"/>
    </source>
</evidence>
<dbReference type="SUPFAM" id="SSF53448">
    <property type="entry name" value="Nucleotide-diphospho-sugar transferases"/>
    <property type="match status" value="1"/>
</dbReference>
<dbReference type="InterPro" id="IPR029044">
    <property type="entry name" value="Nucleotide-diphossugar_trans"/>
</dbReference>
<evidence type="ECO:0000259" key="2">
    <source>
        <dbReference type="Pfam" id="PF12804"/>
    </source>
</evidence>
<dbReference type="Gene3D" id="3.90.550.10">
    <property type="entry name" value="Spore Coat Polysaccharide Biosynthesis Protein SpsA, Chain A"/>
    <property type="match status" value="1"/>
</dbReference>
<dbReference type="RefSeq" id="WP_274139354.1">
    <property type="nucleotide sequence ID" value="NZ_JAJUBB010000001.1"/>
</dbReference>
<organism evidence="3 4">
    <name type="scientific">Enterovibrio qingdaonensis</name>
    <dbReference type="NCBI Taxonomy" id="2899818"/>
    <lineage>
        <taxon>Bacteria</taxon>
        <taxon>Pseudomonadati</taxon>
        <taxon>Pseudomonadota</taxon>
        <taxon>Gammaproteobacteria</taxon>
        <taxon>Vibrionales</taxon>
        <taxon>Vibrionaceae</taxon>
        <taxon>Enterovibrio</taxon>
    </lineage>
</organism>
<evidence type="ECO:0000256" key="1">
    <source>
        <dbReference type="ARBA" id="ARBA00022842"/>
    </source>
</evidence>
<evidence type="ECO:0000313" key="4">
    <source>
        <dbReference type="Proteomes" id="UP001149821"/>
    </source>
</evidence>